<proteinExistence type="predicted"/>
<evidence type="ECO:0000256" key="1">
    <source>
        <dbReference type="SAM" id="Phobius"/>
    </source>
</evidence>
<dbReference type="EMBL" id="GG749409">
    <property type="protein sequence ID" value="KMW66678.1"/>
    <property type="molecule type" value="Genomic_DNA"/>
</dbReference>
<keyword evidence="1" id="KW-0472">Membrane</keyword>
<protein>
    <submittedName>
        <fullName evidence="2">Uncharacterized protein</fullName>
    </submittedName>
</protein>
<dbReference type="AlphaFoldDB" id="A0A0J9EJX2"/>
<keyword evidence="1" id="KW-0812">Transmembrane</keyword>
<evidence type="ECO:0000313" key="2">
    <source>
        <dbReference type="EMBL" id="KMW66678.1"/>
    </source>
</evidence>
<organism evidence="2">
    <name type="scientific">Ajellomyces dermatitidis (strain ATCC 18188 / CBS 674.68)</name>
    <name type="common">Blastomyces dermatitidis</name>
    <dbReference type="NCBI Taxonomy" id="653446"/>
    <lineage>
        <taxon>Eukaryota</taxon>
        <taxon>Fungi</taxon>
        <taxon>Dikarya</taxon>
        <taxon>Ascomycota</taxon>
        <taxon>Pezizomycotina</taxon>
        <taxon>Eurotiomycetes</taxon>
        <taxon>Eurotiomycetidae</taxon>
        <taxon>Onygenales</taxon>
        <taxon>Ajellomycetaceae</taxon>
        <taxon>Blastomyces</taxon>
    </lineage>
</organism>
<feature type="transmembrane region" description="Helical" evidence="1">
    <location>
        <begin position="65"/>
        <end position="83"/>
    </location>
</feature>
<keyword evidence="1" id="KW-1133">Transmembrane helix</keyword>
<name>A0A0J9EJX2_AJEDA</name>
<accession>A0A0J9EJX2</accession>
<sequence length="85" mass="9178">MRSYTTVLIEKGGVATVTERAENESDADALTGRRDNISLQSTATSTAAAREAEEDVTMKVMLPRLINAAAFNLAFLMITEIIITS</sequence>
<gene>
    <name evidence="2" type="ORF">BDDG_11663</name>
</gene>
<dbReference type="Proteomes" id="UP000007802">
    <property type="component" value="Unassembled WGS sequence"/>
</dbReference>
<reference evidence="2" key="1">
    <citation type="submission" date="2010-03" db="EMBL/GenBank/DDBJ databases">
        <title>Annotation of Blastomyces dermatitidis strain ATCC 18188.</title>
        <authorList>
            <consortium name="The Broad Institute Genome Sequencing Platform"/>
            <consortium name="Broad Institute Genome Sequencing Center for Infectious Disease."/>
            <person name="Cuomo C."/>
            <person name="Klein B."/>
            <person name="Sullivan T."/>
            <person name="Heitman J."/>
            <person name="Young S."/>
            <person name="Zeng Q."/>
            <person name="Gargeya S."/>
            <person name="Alvarado L."/>
            <person name="Berlin A.M."/>
            <person name="Chapman S.B."/>
            <person name="Chen Z."/>
            <person name="Freedman E."/>
            <person name="Gellesch M."/>
            <person name="Goldberg J."/>
            <person name="Griggs A."/>
            <person name="Gujja S."/>
            <person name="Heilman E."/>
            <person name="Heiman D."/>
            <person name="Howarth C."/>
            <person name="Mehta T."/>
            <person name="Neiman D."/>
            <person name="Pearson M."/>
            <person name="Roberts A."/>
            <person name="Saif S."/>
            <person name="Shea T."/>
            <person name="Shenoy N."/>
            <person name="Sisk P."/>
            <person name="Stolte C."/>
            <person name="Sykes S."/>
            <person name="White J."/>
            <person name="Yandava C."/>
            <person name="Haas B."/>
            <person name="Nusbaum C."/>
            <person name="Birren B."/>
        </authorList>
    </citation>
    <scope>NUCLEOTIDE SEQUENCE</scope>
    <source>
        <strain evidence="2">ATCC 18188</strain>
    </source>
</reference>